<dbReference type="Proteomes" id="UP000298313">
    <property type="component" value="Unassembled WGS sequence"/>
</dbReference>
<gene>
    <name evidence="2" type="ORF">E3T48_02350</name>
</gene>
<name>A0A4R9BFA6_9MICO</name>
<accession>A0A4R9BFA6</accession>
<feature type="region of interest" description="Disordered" evidence="1">
    <location>
        <begin position="138"/>
        <end position="166"/>
    </location>
</feature>
<dbReference type="OrthoDB" id="3699867at2"/>
<keyword evidence="3" id="KW-1185">Reference proteome</keyword>
<protein>
    <submittedName>
        <fullName evidence="2">Uncharacterized protein</fullName>
    </submittedName>
</protein>
<evidence type="ECO:0000313" key="2">
    <source>
        <dbReference type="EMBL" id="TFD82517.1"/>
    </source>
</evidence>
<dbReference type="EMBL" id="SOHH01000025">
    <property type="protein sequence ID" value="TFD82517.1"/>
    <property type="molecule type" value="Genomic_DNA"/>
</dbReference>
<feature type="compositionally biased region" description="Basic and acidic residues" evidence="1">
    <location>
        <begin position="154"/>
        <end position="166"/>
    </location>
</feature>
<sequence length="191" mass="20318">MAATLAHDDELIEQVGELLLGYLAQEGGGVSIKEIPKGPVSQAVIESVAPIPRKVALLVADALVVLRAALEHTLFAEAEFLNGGPLDEKPAKTIEMPARLTHEEFADWVAKRPRLAPESMKSGSELLRRVGGLQPFHRNVRPEPAPIGAADVPDEPREAPDARDHGGAASTTVAFILGSSAWFFAFGMGPC</sequence>
<comment type="caution">
    <text evidence="2">The sequence shown here is derived from an EMBL/GenBank/DDBJ whole genome shotgun (WGS) entry which is preliminary data.</text>
</comment>
<evidence type="ECO:0000313" key="3">
    <source>
        <dbReference type="Proteomes" id="UP000298313"/>
    </source>
</evidence>
<reference evidence="2 3" key="1">
    <citation type="submission" date="2019-03" db="EMBL/GenBank/DDBJ databases">
        <title>Genomics of glacier-inhabiting Cryobacterium strains.</title>
        <authorList>
            <person name="Liu Q."/>
            <person name="Xin Y.-H."/>
        </authorList>
    </citation>
    <scope>NUCLEOTIDE SEQUENCE [LARGE SCALE GENOMIC DNA]</scope>
    <source>
        <strain evidence="2 3">Hh4</strain>
    </source>
</reference>
<dbReference type="RefSeq" id="WP_134522266.1">
    <property type="nucleotide sequence ID" value="NZ_SOHH01000025.1"/>
</dbReference>
<organism evidence="2 3">
    <name type="scientific">Cryobacterium fucosi</name>
    <dbReference type="NCBI Taxonomy" id="1259157"/>
    <lineage>
        <taxon>Bacteria</taxon>
        <taxon>Bacillati</taxon>
        <taxon>Actinomycetota</taxon>
        <taxon>Actinomycetes</taxon>
        <taxon>Micrococcales</taxon>
        <taxon>Microbacteriaceae</taxon>
        <taxon>Cryobacterium</taxon>
    </lineage>
</organism>
<dbReference type="AlphaFoldDB" id="A0A4R9BFA6"/>
<proteinExistence type="predicted"/>
<evidence type="ECO:0000256" key="1">
    <source>
        <dbReference type="SAM" id="MobiDB-lite"/>
    </source>
</evidence>